<dbReference type="Gene3D" id="1.25.40.10">
    <property type="entry name" value="Tetratricopeptide repeat domain"/>
    <property type="match status" value="1"/>
</dbReference>
<evidence type="ECO:0000313" key="3">
    <source>
        <dbReference type="EMBL" id="EXX67415.1"/>
    </source>
</evidence>
<dbReference type="GO" id="GO:0004672">
    <property type="term" value="F:protein kinase activity"/>
    <property type="evidence" value="ECO:0007669"/>
    <property type="project" value="InterPro"/>
</dbReference>
<dbReference type="GO" id="GO:0005524">
    <property type="term" value="F:ATP binding"/>
    <property type="evidence" value="ECO:0007669"/>
    <property type="project" value="InterPro"/>
</dbReference>
<feature type="domain" description="Protein kinase" evidence="2">
    <location>
        <begin position="1"/>
        <end position="192"/>
    </location>
</feature>
<evidence type="ECO:0000256" key="1">
    <source>
        <dbReference type="ARBA" id="ARBA00038101"/>
    </source>
</evidence>
<dbReference type="InterPro" id="IPR001245">
    <property type="entry name" value="Ser-Thr/Tyr_kinase_cat_dom"/>
</dbReference>
<dbReference type="InterPro" id="IPR011009">
    <property type="entry name" value="Kinase-like_dom_sf"/>
</dbReference>
<dbReference type="HOGENOM" id="CLU_000288_7_12_1"/>
<dbReference type="STRING" id="1432141.A0A015JJS2"/>
<proteinExistence type="inferred from homology"/>
<name>A0A015JJS2_RHIIW</name>
<organism evidence="3 4">
    <name type="scientific">Rhizophagus irregularis (strain DAOM 197198w)</name>
    <name type="common">Glomus intraradices</name>
    <dbReference type="NCBI Taxonomy" id="1432141"/>
    <lineage>
        <taxon>Eukaryota</taxon>
        <taxon>Fungi</taxon>
        <taxon>Fungi incertae sedis</taxon>
        <taxon>Mucoromycota</taxon>
        <taxon>Glomeromycotina</taxon>
        <taxon>Glomeromycetes</taxon>
        <taxon>Glomerales</taxon>
        <taxon>Glomeraceae</taxon>
        <taxon>Rhizophagus</taxon>
    </lineage>
</organism>
<gene>
    <name evidence="3" type="ORF">RirG_114590</name>
</gene>
<comment type="caution">
    <text evidence="3">The sequence shown here is derived from an EMBL/GenBank/DDBJ whole genome shotgun (WGS) entry which is preliminary data.</text>
</comment>
<dbReference type="PROSITE" id="PS50011">
    <property type="entry name" value="PROTEIN_KINASE_DOM"/>
    <property type="match status" value="1"/>
</dbReference>
<dbReference type="Gene3D" id="1.10.510.10">
    <property type="entry name" value="Transferase(Phosphotransferase) domain 1"/>
    <property type="match status" value="1"/>
</dbReference>
<dbReference type="InterPro" id="IPR050767">
    <property type="entry name" value="Sel1_AlgK"/>
</dbReference>
<dbReference type="Pfam" id="PF07714">
    <property type="entry name" value="PK_Tyr_Ser-Thr"/>
    <property type="match status" value="1"/>
</dbReference>
<dbReference type="EMBL" id="JEMT01017770">
    <property type="protein sequence ID" value="EXX67415.1"/>
    <property type="molecule type" value="Genomic_DNA"/>
</dbReference>
<dbReference type="SMART" id="SM00671">
    <property type="entry name" value="SEL1"/>
    <property type="match status" value="5"/>
</dbReference>
<dbReference type="Pfam" id="PF08238">
    <property type="entry name" value="Sel1"/>
    <property type="match status" value="5"/>
</dbReference>
<dbReference type="AlphaFoldDB" id="A0A015JJS2"/>
<dbReference type="PANTHER" id="PTHR11102">
    <property type="entry name" value="SEL-1-LIKE PROTEIN"/>
    <property type="match status" value="1"/>
</dbReference>
<dbReference type="Proteomes" id="UP000022910">
    <property type="component" value="Unassembled WGS sequence"/>
</dbReference>
<sequence>MEYADGGSLRCYLKENFTKLSWDDKYKMAYQLSCAVSCLHNEGIVHHDLHSCNILVRNNTIKLADFGLSKRIGASSNFQSKLFGIVPYVDPKSFNRRRNNNQSTQMYSLNEKSDIYSLGVLLWEISSGQPPFYVEGEQYDIGLALDISQGHRETVVPDTPDEYVKIYTKCWDGEPDNRPTIYQVVDWLNAIITKKDVIVEIVEDHQITNELELNETSLSSNNSELQGDLSQLIQNFNKMNTKEIDSMAISSKQENHSTEKDFSMIADEINDFITELNIKGFGRESQKRVIEYFYNHNINSQEFYSWLLNNQNSSNSIFILGYFNYYGIITNENNENIEKAFNLFIDVSEKDHILAQYFIGHCYEFGYGTMKNDKLAFEYYEKVANKNLSYGQLNLGYCYENGIVVKRDFEKAFYWYEKAANNGNLLAICNLGYYYKNGHGVEIDYNKAFELYQNAANLGHDIAQNNLALMYEAGDGISKDIDKAIYWYEKSAKQGNLLARNNLNKLQGKINNLL</sequence>
<dbReference type="InterPro" id="IPR006597">
    <property type="entry name" value="Sel1-like"/>
</dbReference>
<dbReference type="PANTHER" id="PTHR11102:SF160">
    <property type="entry name" value="ERAD-ASSOCIATED E3 UBIQUITIN-PROTEIN LIGASE COMPONENT HRD3"/>
    <property type="match status" value="1"/>
</dbReference>
<dbReference type="InterPro" id="IPR011990">
    <property type="entry name" value="TPR-like_helical_dom_sf"/>
</dbReference>
<evidence type="ECO:0000259" key="2">
    <source>
        <dbReference type="PROSITE" id="PS50011"/>
    </source>
</evidence>
<dbReference type="SUPFAM" id="SSF81901">
    <property type="entry name" value="HCP-like"/>
    <property type="match status" value="1"/>
</dbReference>
<dbReference type="InterPro" id="IPR000719">
    <property type="entry name" value="Prot_kinase_dom"/>
</dbReference>
<keyword evidence="4" id="KW-1185">Reference proteome</keyword>
<reference evidence="3 4" key="1">
    <citation type="submission" date="2014-02" db="EMBL/GenBank/DDBJ databases">
        <title>Single nucleus genome sequencing reveals high similarity among nuclei of an endomycorrhizal fungus.</title>
        <authorList>
            <person name="Lin K."/>
            <person name="Geurts R."/>
            <person name="Zhang Z."/>
            <person name="Limpens E."/>
            <person name="Saunders D.G."/>
            <person name="Mu D."/>
            <person name="Pang E."/>
            <person name="Cao H."/>
            <person name="Cha H."/>
            <person name="Lin T."/>
            <person name="Zhou Q."/>
            <person name="Shang Y."/>
            <person name="Li Y."/>
            <person name="Ivanov S."/>
            <person name="Sharma T."/>
            <person name="Velzen R.V."/>
            <person name="Ruijter N.D."/>
            <person name="Aanen D.K."/>
            <person name="Win J."/>
            <person name="Kamoun S."/>
            <person name="Bisseling T."/>
            <person name="Huang S."/>
        </authorList>
    </citation>
    <scope>NUCLEOTIDE SEQUENCE [LARGE SCALE GENOMIC DNA]</scope>
    <source>
        <strain evidence="4">DAOM197198w</strain>
    </source>
</reference>
<dbReference type="SUPFAM" id="SSF56112">
    <property type="entry name" value="Protein kinase-like (PK-like)"/>
    <property type="match status" value="1"/>
</dbReference>
<evidence type="ECO:0000313" key="4">
    <source>
        <dbReference type="Proteomes" id="UP000022910"/>
    </source>
</evidence>
<dbReference type="PRINTS" id="PR00109">
    <property type="entry name" value="TYRKINASE"/>
</dbReference>
<accession>A0A015JJS2</accession>
<comment type="similarity">
    <text evidence="1">Belongs to the sel-1 family.</text>
</comment>
<protein>
    <submittedName>
        <fullName evidence="3">Kic1p</fullName>
    </submittedName>
</protein>